<evidence type="ECO:0000313" key="2">
    <source>
        <dbReference type="Proteomes" id="UP000887013"/>
    </source>
</evidence>
<gene>
    <name evidence="1" type="primary">AVEN_27920_1</name>
    <name evidence="1" type="ORF">NPIL_107151</name>
</gene>
<protein>
    <submittedName>
        <fullName evidence="1">Uncharacterized protein</fullName>
    </submittedName>
</protein>
<keyword evidence="2" id="KW-1185">Reference proteome</keyword>
<accession>A0A8X6IHW7</accession>
<dbReference type="EMBL" id="BMAW01044856">
    <property type="protein sequence ID" value="GFS46729.1"/>
    <property type="molecule type" value="Genomic_DNA"/>
</dbReference>
<proteinExistence type="predicted"/>
<organism evidence="1 2">
    <name type="scientific">Nephila pilipes</name>
    <name type="common">Giant wood spider</name>
    <name type="synonym">Nephila maculata</name>
    <dbReference type="NCBI Taxonomy" id="299642"/>
    <lineage>
        <taxon>Eukaryota</taxon>
        <taxon>Metazoa</taxon>
        <taxon>Ecdysozoa</taxon>
        <taxon>Arthropoda</taxon>
        <taxon>Chelicerata</taxon>
        <taxon>Arachnida</taxon>
        <taxon>Araneae</taxon>
        <taxon>Araneomorphae</taxon>
        <taxon>Entelegynae</taxon>
        <taxon>Araneoidea</taxon>
        <taxon>Nephilidae</taxon>
        <taxon>Nephila</taxon>
    </lineage>
</organism>
<comment type="caution">
    <text evidence="1">The sequence shown here is derived from an EMBL/GenBank/DDBJ whole genome shotgun (WGS) entry which is preliminary data.</text>
</comment>
<dbReference type="Proteomes" id="UP000887013">
    <property type="component" value="Unassembled WGS sequence"/>
</dbReference>
<sequence>MEREMEFELQKLRIEQLRKAYLDSSVGKKPDKRSTPCHELAKMFQRFDSKNDGISLYLSLFERRAKKIDINSKDWISRLLMLLPPDLVQSIPQKSGENFDNYTYN</sequence>
<dbReference type="AlphaFoldDB" id="A0A8X6IHW7"/>
<dbReference type="OrthoDB" id="6436342at2759"/>
<evidence type="ECO:0000313" key="1">
    <source>
        <dbReference type="EMBL" id="GFS46729.1"/>
    </source>
</evidence>
<reference evidence="1" key="1">
    <citation type="submission" date="2020-08" db="EMBL/GenBank/DDBJ databases">
        <title>Multicomponent nature underlies the extraordinary mechanical properties of spider dragline silk.</title>
        <authorList>
            <person name="Kono N."/>
            <person name="Nakamura H."/>
            <person name="Mori M."/>
            <person name="Yoshida Y."/>
            <person name="Ohtoshi R."/>
            <person name="Malay A.D."/>
            <person name="Moran D.A.P."/>
            <person name="Tomita M."/>
            <person name="Numata K."/>
            <person name="Arakawa K."/>
        </authorList>
    </citation>
    <scope>NUCLEOTIDE SEQUENCE</scope>
</reference>
<name>A0A8X6IHW7_NEPPI</name>